<organism evidence="2 3">
    <name type="scientific">Parasponia andersonii</name>
    <name type="common">Sponia andersonii</name>
    <dbReference type="NCBI Taxonomy" id="3476"/>
    <lineage>
        <taxon>Eukaryota</taxon>
        <taxon>Viridiplantae</taxon>
        <taxon>Streptophyta</taxon>
        <taxon>Embryophyta</taxon>
        <taxon>Tracheophyta</taxon>
        <taxon>Spermatophyta</taxon>
        <taxon>Magnoliopsida</taxon>
        <taxon>eudicotyledons</taxon>
        <taxon>Gunneridae</taxon>
        <taxon>Pentapetalae</taxon>
        <taxon>rosids</taxon>
        <taxon>fabids</taxon>
        <taxon>Rosales</taxon>
        <taxon>Cannabaceae</taxon>
        <taxon>Parasponia</taxon>
    </lineage>
</organism>
<protein>
    <submittedName>
        <fullName evidence="2">Uncharacterized protein</fullName>
    </submittedName>
</protein>
<proteinExistence type="predicted"/>
<name>A0A2P5AUB5_PARAD</name>
<comment type="caution">
    <text evidence="2">The sequence shown here is derived from an EMBL/GenBank/DDBJ whole genome shotgun (WGS) entry which is preliminary data.</text>
</comment>
<dbReference type="Proteomes" id="UP000237105">
    <property type="component" value="Unassembled WGS sequence"/>
</dbReference>
<dbReference type="EMBL" id="JXTB01000446">
    <property type="protein sequence ID" value="PON40136.1"/>
    <property type="molecule type" value="Genomic_DNA"/>
</dbReference>
<gene>
    <name evidence="2" type="ORF">PanWU01x14_299880</name>
</gene>
<dbReference type="AlphaFoldDB" id="A0A2P5AUB5"/>
<evidence type="ECO:0000313" key="3">
    <source>
        <dbReference type="Proteomes" id="UP000237105"/>
    </source>
</evidence>
<keyword evidence="3" id="KW-1185">Reference proteome</keyword>
<evidence type="ECO:0000256" key="1">
    <source>
        <dbReference type="SAM" id="MobiDB-lite"/>
    </source>
</evidence>
<feature type="region of interest" description="Disordered" evidence="1">
    <location>
        <begin position="29"/>
        <end position="62"/>
    </location>
</feature>
<accession>A0A2P5AUB5</accession>
<sequence length="62" mass="6671">MDGNVVTNLHLALAYGVLSSIEENWHKSKEDRLTSSQQGEALTIIGRSAECSPSGSQSHSRS</sequence>
<evidence type="ECO:0000313" key="2">
    <source>
        <dbReference type="EMBL" id="PON40136.1"/>
    </source>
</evidence>
<feature type="compositionally biased region" description="Polar residues" evidence="1">
    <location>
        <begin position="51"/>
        <end position="62"/>
    </location>
</feature>
<feature type="non-terminal residue" evidence="2">
    <location>
        <position position="62"/>
    </location>
</feature>
<reference evidence="3" key="1">
    <citation type="submission" date="2016-06" db="EMBL/GenBank/DDBJ databases">
        <title>Parallel loss of symbiosis genes in relatives of nitrogen-fixing non-legume Parasponia.</title>
        <authorList>
            <person name="Van Velzen R."/>
            <person name="Holmer R."/>
            <person name="Bu F."/>
            <person name="Rutten L."/>
            <person name="Van Zeijl A."/>
            <person name="Liu W."/>
            <person name="Santuari L."/>
            <person name="Cao Q."/>
            <person name="Sharma T."/>
            <person name="Shen D."/>
            <person name="Roswanjaya Y."/>
            <person name="Wardhani T."/>
            <person name="Kalhor M.S."/>
            <person name="Jansen J."/>
            <person name="Van den Hoogen J."/>
            <person name="Gungor B."/>
            <person name="Hartog M."/>
            <person name="Hontelez J."/>
            <person name="Verver J."/>
            <person name="Yang W.-C."/>
            <person name="Schijlen E."/>
            <person name="Repin R."/>
            <person name="Schilthuizen M."/>
            <person name="Schranz E."/>
            <person name="Heidstra R."/>
            <person name="Miyata K."/>
            <person name="Fedorova E."/>
            <person name="Kohlen W."/>
            <person name="Bisseling T."/>
            <person name="Smit S."/>
            <person name="Geurts R."/>
        </authorList>
    </citation>
    <scope>NUCLEOTIDE SEQUENCE [LARGE SCALE GENOMIC DNA]</scope>
    <source>
        <strain evidence="3">cv. WU1-14</strain>
    </source>
</reference>